<name>A0A8S5V1I7_9CAUD</name>
<dbReference type="EMBL" id="BK016180">
    <property type="protein sequence ID" value="DAG00483.1"/>
    <property type="molecule type" value="Genomic_DNA"/>
</dbReference>
<reference evidence="1" key="1">
    <citation type="journal article" date="2021" name="Proc. Natl. Acad. Sci. U.S.A.">
        <title>A Catalog of Tens of Thousands of Viruses from Human Metagenomes Reveals Hidden Associations with Chronic Diseases.</title>
        <authorList>
            <person name="Tisza M.J."/>
            <person name="Buck C.B."/>
        </authorList>
    </citation>
    <scope>NUCLEOTIDE SEQUENCE</scope>
    <source>
        <strain evidence="1">Ct3r22</strain>
    </source>
</reference>
<organism evidence="1">
    <name type="scientific">Siphoviridae sp. ct3r22</name>
    <dbReference type="NCBI Taxonomy" id="2825325"/>
    <lineage>
        <taxon>Viruses</taxon>
        <taxon>Duplodnaviria</taxon>
        <taxon>Heunggongvirae</taxon>
        <taxon>Uroviricota</taxon>
        <taxon>Caudoviricetes</taxon>
    </lineage>
</organism>
<accession>A0A8S5V1I7</accession>
<evidence type="ECO:0000313" key="1">
    <source>
        <dbReference type="EMBL" id="DAG00483.1"/>
    </source>
</evidence>
<proteinExistence type="predicted"/>
<sequence>MNKDREVLELCNEVFKSIGLKRFSNRLEKYLEKPNNDAITGLYSEACLFDDFSEKNRKRVFTFGNEYSLLKYFIISFQKEYDDDGNPVIVINKLEDETASFKDNPIKNLFIKYKDEELRDIDFERLQLIMR</sequence>
<protein>
    <submittedName>
        <fullName evidence="1">Uncharacterized protein</fullName>
    </submittedName>
</protein>